<accession>A0AAP0L0T2</accession>
<comment type="caution">
    <text evidence="3">The sequence shown here is derived from an EMBL/GenBank/DDBJ whole genome shotgun (WGS) entry which is preliminary data.</text>
</comment>
<dbReference type="InterPro" id="IPR022893">
    <property type="entry name" value="Shikimate_DH_fam"/>
</dbReference>
<dbReference type="Pfam" id="PF01487">
    <property type="entry name" value="DHquinase_I"/>
    <property type="match status" value="1"/>
</dbReference>
<dbReference type="PANTHER" id="PTHR21089:SF1">
    <property type="entry name" value="BIFUNCTIONAL 3-DEHYDROQUINATE DEHYDRATASE_SHIKIMATE DEHYDROGENASE, CHLOROPLASTIC"/>
    <property type="match status" value="1"/>
</dbReference>
<dbReference type="FunFam" id="3.40.50.10860:FF:000009">
    <property type="entry name" value="Bifunctional 3-dehydroquinate dehydratase/shikimate dehydrogenase, chloroplastic"/>
    <property type="match status" value="1"/>
</dbReference>
<dbReference type="GO" id="GO:0003855">
    <property type="term" value="F:3-dehydroquinate dehydratase activity"/>
    <property type="evidence" value="ECO:0007669"/>
    <property type="project" value="InterPro"/>
</dbReference>
<dbReference type="Gene3D" id="3.40.50.10860">
    <property type="entry name" value="Leucine Dehydrogenase, chain A, domain 1"/>
    <property type="match status" value="1"/>
</dbReference>
<dbReference type="FunFam" id="3.40.50.720:FF:000172">
    <property type="entry name" value="Bifunctional 3-dehydroquinate dehydratase/shikimate dehydrogenase, chloroplastic"/>
    <property type="match status" value="1"/>
</dbReference>
<dbReference type="Pfam" id="PF08501">
    <property type="entry name" value="Shikimate_dh_N"/>
    <property type="match status" value="1"/>
</dbReference>
<evidence type="ECO:0008006" key="5">
    <source>
        <dbReference type="Google" id="ProtNLM"/>
    </source>
</evidence>
<evidence type="ECO:0000259" key="1">
    <source>
        <dbReference type="Pfam" id="PF01488"/>
    </source>
</evidence>
<dbReference type="Pfam" id="PF01488">
    <property type="entry name" value="Shikimate_DH"/>
    <property type="match status" value="1"/>
</dbReference>
<dbReference type="SUPFAM" id="SSF51735">
    <property type="entry name" value="NAD(P)-binding Rossmann-fold domains"/>
    <property type="match status" value="1"/>
</dbReference>
<dbReference type="FunFam" id="3.20.20.70:FF:000142">
    <property type="entry name" value="bifunctional 3-dehydroquinate dehydratase/shikimate dehydrogenase, chloroplastic"/>
    <property type="match status" value="1"/>
</dbReference>
<dbReference type="SUPFAM" id="SSF53223">
    <property type="entry name" value="Aminoacid dehydrogenase-like, N-terminal domain"/>
    <property type="match status" value="1"/>
</dbReference>
<dbReference type="InterPro" id="IPR036291">
    <property type="entry name" value="NAD(P)-bd_dom_sf"/>
</dbReference>
<dbReference type="CDD" id="cd01065">
    <property type="entry name" value="NAD_bind_Shikimate_DH"/>
    <property type="match status" value="1"/>
</dbReference>
<evidence type="ECO:0000313" key="4">
    <source>
        <dbReference type="Proteomes" id="UP001420932"/>
    </source>
</evidence>
<name>A0AAP0L0T2_9MAGN</name>
<dbReference type="InterPro" id="IPR013708">
    <property type="entry name" value="Shikimate_DH-bd_N"/>
</dbReference>
<dbReference type="EMBL" id="JBBNAF010000003">
    <property type="protein sequence ID" value="KAK9161447.1"/>
    <property type="molecule type" value="Genomic_DNA"/>
</dbReference>
<reference evidence="3 4" key="1">
    <citation type="submission" date="2024-01" db="EMBL/GenBank/DDBJ databases">
        <title>Genome assemblies of Stephania.</title>
        <authorList>
            <person name="Yang L."/>
        </authorList>
    </citation>
    <scope>NUCLEOTIDE SEQUENCE [LARGE SCALE GENOMIC DNA]</scope>
    <source>
        <strain evidence="3">YNDBR</strain>
        <tissue evidence="3">Leaf</tissue>
    </source>
</reference>
<dbReference type="GO" id="GO:0004764">
    <property type="term" value="F:shikimate 3-dehydrogenase (NADP+) activity"/>
    <property type="evidence" value="ECO:0007669"/>
    <property type="project" value="InterPro"/>
</dbReference>
<feature type="domain" description="Quinate/shikimate 5-dehydrogenase/glutamyl-tRNA reductase" evidence="1">
    <location>
        <begin position="363"/>
        <end position="428"/>
    </location>
</feature>
<evidence type="ECO:0000259" key="2">
    <source>
        <dbReference type="Pfam" id="PF08501"/>
    </source>
</evidence>
<dbReference type="CDD" id="cd00502">
    <property type="entry name" value="DHQase_I"/>
    <property type="match status" value="1"/>
</dbReference>
<dbReference type="GO" id="GO:0009423">
    <property type="term" value="P:chorismate biosynthetic process"/>
    <property type="evidence" value="ECO:0007669"/>
    <property type="project" value="TreeGrafter"/>
</dbReference>
<protein>
    <recommendedName>
        <fullName evidence="5">Shikimate dehydrogenase</fullName>
    </recommendedName>
</protein>
<dbReference type="Gene3D" id="3.20.20.70">
    <property type="entry name" value="Aldolase class I"/>
    <property type="match status" value="1"/>
</dbReference>
<organism evidence="3 4">
    <name type="scientific">Stephania yunnanensis</name>
    <dbReference type="NCBI Taxonomy" id="152371"/>
    <lineage>
        <taxon>Eukaryota</taxon>
        <taxon>Viridiplantae</taxon>
        <taxon>Streptophyta</taxon>
        <taxon>Embryophyta</taxon>
        <taxon>Tracheophyta</taxon>
        <taxon>Spermatophyta</taxon>
        <taxon>Magnoliopsida</taxon>
        <taxon>Ranunculales</taxon>
        <taxon>Menispermaceae</taxon>
        <taxon>Menispermoideae</taxon>
        <taxon>Cissampelideae</taxon>
        <taxon>Stephania</taxon>
    </lineage>
</organism>
<proteinExistence type="inferred from homology"/>
<feature type="domain" description="Shikimate dehydrogenase substrate binding N-terminal" evidence="2">
    <location>
        <begin position="242"/>
        <end position="322"/>
    </location>
</feature>
<evidence type="ECO:0000313" key="3">
    <source>
        <dbReference type="EMBL" id="KAK9161447.1"/>
    </source>
</evidence>
<dbReference type="HAMAP" id="MF_00222">
    <property type="entry name" value="Shikimate_DH_AroE"/>
    <property type="match status" value="1"/>
</dbReference>
<dbReference type="HAMAP" id="MF_00214">
    <property type="entry name" value="AroD"/>
    <property type="match status" value="1"/>
</dbReference>
<gene>
    <name evidence="3" type="ORF">Syun_007788</name>
</gene>
<keyword evidence="4" id="KW-1185">Reference proteome</keyword>
<dbReference type="InterPro" id="IPR046346">
    <property type="entry name" value="Aminoacid_DH-like_N_sf"/>
</dbReference>
<dbReference type="Proteomes" id="UP001420932">
    <property type="component" value="Unassembled WGS sequence"/>
</dbReference>
<sequence>MTSNVGGSMICVPILGESVDRMLAQMDEAKVAGADLVEIRLDYLQSFQPHRDLELLIKRCPLPTLITYRPKWEGGRYEGDDNKRLDAFRIAMELGADYVDVEFKVGHEFINSINQRKPEKCKVIVSSHNFRDTPSFDEISSLAARIQAVGADIVKVATTALDITDVVRIFQLTVHSQVPVIGLVMKERGLISRLLCPKFGGYLTFAALEKGQLSAPGQPKIDDLLNTFNLRQLGPDTKVVGLIGKPVGHSKAPMLFNKAFKTVGIDCVYVPFLVDDVANFLKNFNSPDFVGFSCTIPHKEVALRCCDEVDPIAKSIGAVNTIIRRPSDGKLIGYNTDYFGAISAIENRLRGLQHLHDGTGSPLAGKLFIVMGAGGAGKALTYGAKEKGARVVVANREHNRARELADSVGGEAITLAELENYHPEDGMILANTTPVGMHPNVDETPIPKHALKGYELVFDAVYTPKMTKLLLEAEESGAAIVTGLDMFIIQAYEQYERFTNLPAPKELFWEIMSGY</sequence>
<dbReference type="InterPro" id="IPR013785">
    <property type="entry name" value="Aldolase_TIM"/>
</dbReference>
<dbReference type="GO" id="GO:0019632">
    <property type="term" value="P:shikimate metabolic process"/>
    <property type="evidence" value="ECO:0007669"/>
    <property type="project" value="TreeGrafter"/>
</dbReference>
<dbReference type="NCBIfam" id="TIGR01093">
    <property type="entry name" value="aroD"/>
    <property type="match status" value="1"/>
</dbReference>
<dbReference type="AlphaFoldDB" id="A0AAP0L0T2"/>
<dbReference type="PANTHER" id="PTHR21089">
    <property type="entry name" value="SHIKIMATE DEHYDROGENASE"/>
    <property type="match status" value="1"/>
</dbReference>
<dbReference type="Gene3D" id="3.40.50.720">
    <property type="entry name" value="NAD(P)-binding Rossmann-like Domain"/>
    <property type="match status" value="1"/>
</dbReference>
<dbReference type="InterPro" id="IPR006151">
    <property type="entry name" value="Shikm_DH/Glu-tRNA_Rdtase"/>
</dbReference>
<dbReference type="InterPro" id="IPR001381">
    <property type="entry name" value="DHquinase_I"/>
</dbReference>
<dbReference type="SUPFAM" id="SSF51569">
    <property type="entry name" value="Aldolase"/>
    <property type="match status" value="1"/>
</dbReference>